<sequence>MKAVILAGGYGTRISEESGVRPKPMVEIGGKPILWHIMKIYAHHGITDFVICCGYKGHMIKQYFSDYFLLNSDVTFRMDRNEMQIHRNNAEPWTVTLVDTGLETMTGGRLRRVQKYLDNETFCLTYGDGVSNVDIAASIEYHRSQGVLATLTAVRQPGRFGVFNLSDGDSHVSNFMEKPEGGETPWINGGFFVLEPGIFDYLDHDQTVWEKAPLERLAAAGQLAAYRHAGFWQPMDTLRDRNMLEELWQAGKAEWKLWDQIPAAPVTVPELETILTTPLAAPAGRGRAATTKLMPSD</sequence>
<feature type="domain" description="Nucleotidyl transferase" evidence="1">
    <location>
        <begin position="2"/>
        <end position="204"/>
    </location>
</feature>
<evidence type="ECO:0000259" key="1">
    <source>
        <dbReference type="Pfam" id="PF00483"/>
    </source>
</evidence>
<dbReference type="PANTHER" id="PTHR47183:SF1">
    <property type="entry name" value="GLUCOSE-1-PHOSPHATE CYTIDYLYLTRANSFERASE"/>
    <property type="match status" value="1"/>
</dbReference>
<dbReference type="NCBIfam" id="TIGR02623">
    <property type="entry name" value="G1P_cyt_trans"/>
    <property type="match status" value="1"/>
</dbReference>
<dbReference type="EMBL" id="JBCEVZ010000023">
    <property type="protein sequence ID" value="MEL5994787.1"/>
    <property type="molecule type" value="Genomic_DNA"/>
</dbReference>
<gene>
    <name evidence="2" type="primary">rfbF</name>
    <name evidence="2" type="ORF">AAFH49_11260</name>
</gene>
<keyword evidence="2" id="KW-0808">Transferase</keyword>
<dbReference type="SUPFAM" id="SSF53448">
    <property type="entry name" value="Nucleotide-diphospho-sugar transferases"/>
    <property type="match status" value="1"/>
</dbReference>
<dbReference type="EC" id="2.7.7.33" evidence="2"/>
<dbReference type="InterPro" id="IPR046981">
    <property type="entry name" value="G1P_cyt_trans"/>
</dbReference>
<dbReference type="CDD" id="cd02524">
    <property type="entry name" value="G1P_cytidylyltransferase"/>
    <property type="match status" value="1"/>
</dbReference>
<dbReference type="PANTHER" id="PTHR47183">
    <property type="entry name" value="GLUCOSE-1-PHOSPHATE CYTIDYLYLTRANSFERASE-RELATED"/>
    <property type="match status" value="1"/>
</dbReference>
<proteinExistence type="predicted"/>
<accession>A0ABU9LVP2</accession>
<dbReference type="InterPro" id="IPR013446">
    <property type="entry name" value="G1P_cyt_trans-like"/>
</dbReference>
<dbReference type="Gene3D" id="3.90.550.10">
    <property type="entry name" value="Spore Coat Polysaccharide Biosynthesis Protein SpsA, Chain A"/>
    <property type="match status" value="1"/>
</dbReference>
<dbReference type="Proteomes" id="UP001479606">
    <property type="component" value="Unassembled WGS sequence"/>
</dbReference>
<reference evidence="2 3" key="1">
    <citation type="journal article" date="2018" name="Arch. Microbiol.">
        <title>Hymenobacter segetis sp. nov., isolated from soil.</title>
        <authorList>
            <person name="Ten L.N."/>
            <person name="Lim S.J."/>
            <person name="Kim B.O."/>
            <person name="Kang I.K."/>
            <person name="Jung H.Y."/>
        </authorList>
    </citation>
    <scope>NUCLEOTIDE SEQUENCE [LARGE SCALE GENOMIC DNA]</scope>
    <source>
        <strain evidence="2 3">S7-3-11</strain>
    </source>
</reference>
<keyword evidence="2" id="KW-0548">Nucleotidyltransferase</keyword>
<dbReference type="Pfam" id="PF00483">
    <property type="entry name" value="NTP_transferase"/>
    <property type="match status" value="1"/>
</dbReference>
<dbReference type="RefSeq" id="WP_342298160.1">
    <property type="nucleotide sequence ID" value="NZ_JBCEVZ010000023.1"/>
</dbReference>
<keyword evidence="3" id="KW-1185">Reference proteome</keyword>
<dbReference type="InterPro" id="IPR029044">
    <property type="entry name" value="Nucleotide-diphossugar_trans"/>
</dbReference>
<dbReference type="GO" id="GO:0047343">
    <property type="term" value="F:glucose-1-phosphate cytidylyltransferase activity"/>
    <property type="evidence" value="ECO:0007669"/>
    <property type="project" value="UniProtKB-EC"/>
</dbReference>
<dbReference type="InterPro" id="IPR005835">
    <property type="entry name" value="NTP_transferase_dom"/>
</dbReference>
<evidence type="ECO:0000313" key="3">
    <source>
        <dbReference type="Proteomes" id="UP001479606"/>
    </source>
</evidence>
<name>A0ABU9LVP2_9BACT</name>
<organism evidence="2 3">
    <name type="scientific">Hymenobacter segetis</name>
    <dbReference type="NCBI Taxonomy" id="2025509"/>
    <lineage>
        <taxon>Bacteria</taxon>
        <taxon>Pseudomonadati</taxon>
        <taxon>Bacteroidota</taxon>
        <taxon>Cytophagia</taxon>
        <taxon>Cytophagales</taxon>
        <taxon>Hymenobacteraceae</taxon>
        <taxon>Hymenobacter</taxon>
    </lineage>
</organism>
<evidence type="ECO:0000313" key="2">
    <source>
        <dbReference type="EMBL" id="MEL5994787.1"/>
    </source>
</evidence>
<comment type="caution">
    <text evidence="2">The sequence shown here is derived from an EMBL/GenBank/DDBJ whole genome shotgun (WGS) entry which is preliminary data.</text>
</comment>
<protein>
    <submittedName>
        <fullName evidence="2">Glucose-1-phosphate cytidylyltransferase</fullName>
        <ecNumber evidence="2">2.7.7.33</ecNumber>
    </submittedName>
</protein>